<dbReference type="CDD" id="cd07821">
    <property type="entry name" value="PYR_PYL_RCAR_like"/>
    <property type="match status" value="1"/>
</dbReference>
<dbReference type="GO" id="GO:0004467">
    <property type="term" value="F:long-chain fatty acid-CoA ligase activity"/>
    <property type="evidence" value="ECO:0007669"/>
    <property type="project" value="UniProtKB-EC"/>
</dbReference>
<evidence type="ECO:0000313" key="1">
    <source>
        <dbReference type="EMBL" id="ALI29880.1"/>
    </source>
</evidence>
<dbReference type="KEGG" id="mft:XA26_60990"/>
<dbReference type="SUPFAM" id="SSF55961">
    <property type="entry name" value="Bet v1-like"/>
    <property type="match status" value="1"/>
</dbReference>
<organism evidence="1 2">
    <name type="scientific">Mycolicibacterium fortuitum</name>
    <name type="common">Mycobacterium fortuitum</name>
    <dbReference type="NCBI Taxonomy" id="1766"/>
    <lineage>
        <taxon>Bacteria</taxon>
        <taxon>Bacillati</taxon>
        <taxon>Actinomycetota</taxon>
        <taxon>Actinomycetes</taxon>
        <taxon>Mycobacteriales</taxon>
        <taxon>Mycobacteriaceae</taxon>
        <taxon>Mycolicibacterium</taxon>
    </lineage>
</organism>
<evidence type="ECO:0000313" key="2">
    <source>
        <dbReference type="Proteomes" id="UP000057134"/>
    </source>
</evidence>
<dbReference type="AlphaFoldDB" id="A0A0N9Y9I2"/>
<gene>
    <name evidence="1" type="ORF">XA26_60990</name>
</gene>
<dbReference type="Proteomes" id="UP000057134">
    <property type="component" value="Chromosome"/>
</dbReference>
<accession>A0A0N9Y9I2</accession>
<dbReference type="STRING" id="1766.XA26_60990"/>
<dbReference type="InterPro" id="IPR019587">
    <property type="entry name" value="Polyketide_cyclase/dehydratase"/>
</dbReference>
<dbReference type="InterPro" id="IPR023393">
    <property type="entry name" value="START-like_dom_sf"/>
</dbReference>
<proteinExistence type="predicted"/>
<keyword evidence="1" id="KW-0436">Ligase</keyword>
<dbReference type="Pfam" id="PF10604">
    <property type="entry name" value="Polyketide_cyc2"/>
    <property type="match status" value="1"/>
</dbReference>
<keyword evidence="2" id="KW-1185">Reference proteome</keyword>
<dbReference type="EC" id="6.2.1.3" evidence="1"/>
<dbReference type="Gene3D" id="3.30.530.20">
    <property type="match status" value="1"/>
</dbReference>
<name>A0A0N9Y9I2_MYCFO</name>
<protein>
    <submittedName>
        <fullName evidence="1">Long-chain-fatty-acid--CoA ligase</fullName>
        <ecNumber evidence="1">6.2.1.3</ecNumber>
    </submittedName>
</protein>
<dbReference type="EMBL" id="CP011269">
    <property type="protein sequence ID" value="ALI29880.1"/>
    <property type="molecule type" value="Genomic_DNA"/>
</dbReference>
<sequence>MARHYLYTDRRLVSVRPEVAWTVLTDHDRMAEWMPARKVVLEVPGGPDRHGVGAIRAIHSFGTIIRERITTFDAPTTLRYELVSGLPFRDYAGQITVEPQAGGSRISTEISFRTIVPGTQLLVAIAIRVTSARAARAANRRAC</sequence>
<reference evidence="1 2" key="1">
    <citation type="journal article" date="2015" name="MBio">
        <title>Enzymatic Degradation of Phenazines Can Generate Energy and Protect Sensitive Organisms from Toxicity.</title>
        <authorList>
            <person name="Costa K.C."/>
            <person name="Bergkessel M."/>
            <person name="Saunders S."/>
            <person name="Korlach J."/>
            <person name="Newman D.K."/>
        </authorList>
    </citation>
    <scope>NUCLEOTIDE SEQUENCE [LARGE SCALE GENOMIC DNA]</scope>
    <source>
        <strain evidence="1 2">CT6</strain>
    </source>
</reference>
<dbReference type="GeneID" id="93416603"/>
<dbReference type="RefSeq" id="WP_003883341.1">
    <property type="nucleotide sequence ID" value="NZ_CP011269.1"/>
</dbReference>
<dbReference type="PATRIC" id="fig|1766.6.peg.6064"/>